<dbReference type="GeneID" id="8232502"/>
<dbReference type="InterPro" id="IPR059023">
    <property type="entry name" value="RNA_hel_CTD"/>
</dbReference>
<dbReference type="EMBL" id="AAZO01007057">
    <property type="status" value="NOT_ANNOTATED_CDS"/>
    <property type="molecule type" value="Genomic_DNA"/>
</dbReference>
<dbReference type="InterPro" id="IPR011709">
    <property type="entry name" value="DEAD-box_helicase_OB_fold"/>
</dbReference>
<dbReference type="FunCoup" id="E0W1U6">
    <property type="interactions" value="2148"/>
</dbReference>
<dbReference type="GO" id="GO:0005737">
    <property type="term" value="C:cytoplasm"/>
    <property type="evidence" value="ECO:0007669"/>
    <property type="project" value="TreeGrafter"/>
</dbReference>
<evidence type="ECO:0000259" key="7">
    <source>
        <dbReference type="PROSITE" id="PS51194"/>
    </source>
</evidence>
<dbReference type="GO" id="GO:0005524">
    <property type="term" value="F:ATP binding"/>
    <property type="evidence" value="ECO:0007669"/>
    <property type="project" value="UniProtKB-KW"/>
</dbReference>
<dbReference type="GO" id="GO:0002151">
    <property type="term" value="F:G-quadruplex RNA binding"/>
    <property type="evidence" value="ECO:0007669"/>
    <property type="project" value="TreeGrafter"/>
</dbReference>
<dbReference type="GO" id="GO:0005634">
    <property type="term" value="C:nucleus"/>
    <property type="evidence" value="ECO:0007669"/>
    <property type="project" value="TreeGrafter"/>
</dbReference>
<dbReference type="EMBL" id="DS235873">
    <property type="protein sequence ID" value="EEB19540.1"/>
    <property type="molecule type" value="Genomic_DNA"/>
</dbReference>
<organism>
    <name type="scientific">Pediculus humanus subsp. corporis</name>
    <name type="common">Body louse</name>
    <dbReference type="NCBI Taxonomy" id="121224"/>
    <lineage>
        <taxon>Eukaryota</taxon>
        <taxon>Metazoa</taxon>
        <taxon>Ecdysozoa</taxon>
        <taxon>Arthropoda</taxon>
        <taxon>Hexapoda</taxon>
        <taxon>Insecta</taxon>
        <taxon>Pterygota</taxon>
        <taxon>Neoptera</taxon>
        <taxon>Paraneoptera</taxon>
        <taxon>Psocodea</taxon>
        <taxon>Troctomorpha</taxon>
        <taxon>Phthiraptera</taxon>
        <taxon>Anoplura</taxon>
        <taxon>Pediculidae</taxon>
        <taxon>Pediculus</taxon>
    </lineage>
</organism>
<dbReference type="InParanoid" id="E0W1U6"/>
<dbReference type="VEuPathDB" id="VectorBase:PHUM579790"/>
<dbReference type="Gene3D" id="1.20.120.1080">
    <property type="match status" value="1"/>
</dbReference>
<dbReference type="KEGG" id="phu:Phum_PHUM579790"/>
<protein>
    <submittedName>
        <fullName evidence="8 9">ATP-dependent RNA helicase, putative</fullName>
    </submittedName>
</protein>
<feature type="compositionally biased region" description="Basic and acidic residues" evidence="5">
    <location>
        <begin position="35"/>
        <end position="60"/>
    </location>
</feature>
<accession>E0W1U6</accession>
<keyword evidence="4" id="KW-0067">ATP-binding</keyword>
<dbReference type="SUPFAM" id="SSF52540">
    <property type="entry name" value="P-loop containing nucleoside triphosphate hydrolases"/>
    <property type="match status" value="1"/>
</dbReference>
<evidence type="ECO:0000313" key="8">
    <source>
        <dbReference type="EMBL" id="EEB19540.1"/>
    </source>
</evidence>
<dbReference type="PANTHER" id="PTHR18934:SF237">
    <property type="entry name" value="ATP-DEPENDENT DNA_RNA HELICASE DHX36"/>
    <property type="match status" value="1"/>
</dbReference>
<feature type="domain" description="Helicase ATP-binding" evidence="6">
    <location>
        <begin position="178"/>
        <end position="320"/>
    </location>
</feature>
<dbReference type="InterPro" id="IPR027417">
    <property type="entry name" value="P-loop_NTPase"/>
</dbReference>
<reference evidence="8" key="2">
    <citation type="submission" date="2007-04" db="EMBL/GenBank/DDBJ databases">
        <title>The genome of the human body louse.</title>
        <authorList>
            <consortium name="The Human Body Louse Genome Consortium"/>
            <person name="Kirkness E."/>
            <person name="Walenz B."/>
            <person name="Hass B."/>
            <person name="Bruggner R."/>
            <person name="Strausberg R."/>
        </authorList>
    </citation>
    <scope>NUCLEOTIDE SEQUENCE</scope>
    <source>
        <strain evidence="8">USDA</strain>
    </source>
</reference>
<dbReference type="GO" id="GO:0051880">
    <property type="term" value="F:G-quadruplex DNA binding"/>
    <property type="evidence" value="ECO:0007669"/>
    <property type="project" value="TreeGrafter"/>
</dbReference>
<evidence type="ECO:0000256" key="5">
    <source>
        <dbReference type="SAM" id="MobiDB-lite"/>
    </source>
</evidence>
<feature type="region of interest" description="Disordered" evidence="5">
    <location>
        <begin position="18"/>
        <end position="60"/>
    </location>
</feature>
<dbReference type="STRING" id="121224.E0W1U6"/>
<dbReference type="PROSITE" id="PS51194">
    <property type="entry name" value="HELICASE_CTER"/>
    <property type="match status" value="1"/>
</dbReference>
<keyword evidence="10" id="KW-1185">Reference proteome</keyword>
<dbReference type="SMART" id="SM00847">
    <property type="entry name" value="HA2"/>
    <property type="match status" value="1"/>
</dbReference>
<feature type="domain" description="Helicase C-terminal" evidence="7">
    <location>
        <begin position="393"/>
        <end position="562"/>
    </location>
</feature>
<evidence type="ECO:0000256" key="3">
    <source>
        <dbReference type="ARBA" id="ARBA00022806"/>
    </source>
</evidence>
<evidence type="ECO:0000313" key="10">
    <source>
        <dbReference type="Proteomes" id="UP000009046"/>
    </source>
</evidence>
<name>E0W1U6_PEDHC</name>
<evidence type="ECO:0000313" key="9">
    <source>
        <dbReference type="EnsemblMetazoa" id="PHUM579790-PA"/>
    </source>
</evidence>
<dbReference type="Proteomes" id="UP000009046">
    <property type="component" value="Unassembled WGS sequence"/>
</dbReference>
<dbReference type="HOGENOM" id="CLU_001832_1_4_1"/>
<dbReference type="SMART" id="SM00490">
    <property type="entry name" value="HELICc"/>
    <property type="match status" value="1"/>
</dbReference>
<dbReference type="PROSITE" id="PS51192">
    <property type="entry name" value="HELICASE_ATP_BIND_1"/>
    <property type="match status" value="1"/>
</dbReference>
<dbReference type="eggNOG" id="KOG0920">
    <property type="taxonomic scope" value="Eukaryota"/>
</dbReference>
<dbReference type="GO" id="GO:0003678">
    <property type="term" value="F:DNA helicase activity"/>
    <property type="evidence" value="ECO:0007669"/>
    <property type="project" value="TreeGrafter"/>
</dbReference>
<evidence type="ECO:0000256" key="2">
    <source>
        <dbReference type="ARBA" id="ARBA00022801"/>
    </source>
</evidence>
<dbReference type="InterPro" id="IPR048333">
    <property type="entry name" value="HA2_WH"/>
</dbReference>
<keyword evidence="2" id="KW-0378">Hydrolase</keyword>
<gene>
    <name evidence="9" type="primary">8232502</name>
    <name evidence="8" type="ORF">Phum_PHUM579790</name>
</gene>
<dbReference type="Pfam" id="PF07717">
    <property type="entry name" value="OB_NTP_bind"/>
    <property type="match status" value="1"/>
</dbReference>
<keyword evidence="3 8" id="KW-0347">Helicase</keyword>
<reference evidence="8" key="1">
    <citation type="submission" date="2007-04" db="EMBL/GenBank/DDBJ databases">
        <title>Annotation of Pediculus humanus corporis strain USDA.</title>
        <authorList>
            <person name="Kirkness E."/>
            <person name="Hannick L."/>
            <person name="Hass B."/>
            <person name="Bruggner R."/>
            <person name="Lawson D."/>
            <person name="Bidwell S."/>
            <person name="Joardar V."/>
            <person name="Caler E."/>
            <person name="Walenz B."/>
            <person name="Inman J."/>
            <person name="Schobel S."/>
            <person name="Galinsky K."/>
            <person name="Amedeo P."/>
            <person name="Strausberg R."/>
        </authorList>
    </citation>
    <scope>NUCLEOTIDE SEQUENCE</scope>
    <source>
        <strain evidence="8">USDA</strain>
    </source>
</reference>
<dbReference type="Pfam" id="PF04408">
    <property type="entry name" value="WHD_HA2"/>
    <property type="match status" value="1"/>
</dbReference>
<dbReference type="GO" id="GO:0016787">
    <property type="term" value="F:hydrolase activity"/>
    <property type="evidence" value="ECO:0007669"/>
    <property type="project" value="UniProtKB-KW"/>
</dbReference>
<dbReference type="Pfam" id="PF00271">
    <property type="entry name" value="Helicase_C"/>
    <property type="match status" value="1"/>
</dbReference>
<keyword evidence="1" id="KW-0547">Nucleotide-binding</keyword>
<dbReference type="InterPro" id="IPR014001">
    <property type="entry name" value="Helicase_ATP-bd"/>
</dbReference>
<dbReference type="PANTHER" id="PTHR18934">
    <property type="entry name" value="ATP-DEPENDENT RNA HELICASE"/>
    <property type="match status" value="1"/>
</dbReference>
<dbReference type="InterPro" id="IPR007502">
    <property type="entry name" value="Helicase-assoc_dom"/>
</dbReference>
<dbReference type="GO" id="GO:0003724">
    <property type="term" value="F:RNA helicase activity"/>
    <property type="evidence" value="ECO:0007669"/>
    <property type="project" value="TreeGrafter"/>
</dbReference>
<evidence type="ECO:0000259" key="6">
    <source>
        <dbReference type="PROSITE" id="PS51192"/>
    </source>
</evidence>
<evidence type="ECO:0000256" key="1">
    <source>
        <dbReference type="ARBA" id="ARBA00022741"/>
    </source>
</evidence>
<dbReference type="Pfam" id="PF26026">
    <property type="entry name" value="RNA_hel_CTD"/>
    <property type="match status" value="1"/>
</dbReference>
<dbReference type="SMART" id="SM00487">
    <property type="entry name" value="DEXDc"/>
    <property type="match status" value="1"/>
</dbReference>
<dbReference type="InterPro" id="IPR001650">
    <property type="entry name" value="Helicase_C-like"/>
</dbReference>
<dbReference type="Gene3D" id="3.40.50.300">
    <property type="entry name" value="P-loop containing nucleotide triphosphate hydrolases"/>
    <property type="match status" value="3"/>
</dbReference>
<dbReference type="OMA" id="WLQSDKH"/>
<dbReference type="EMBL" id="AAZO01007058">
    <property type="status" value="NOT_ANNOTATED_CDS"/>
    <property type="molecule type" value="Genomic_DNA"/>
</dbReference>
<evidence type="ECO:0000256" key="4">
    <source>
        <dbReference type="ARBA" id="ARBA00022840"/>
    </source>
</evidence>
<dbReference type="EnsemblMetazoa" id="PHUM579790-RA">
    <property type="protein sequence ID" value="PHUM579790-PA"/>
    <property type="gene ID" value="PHUM579790"/>
</dbReference>
<dbReference type="CTD" id="8232502"/>
<proteinExistence type="predicted"/>
<dbReference type="AlphaFoldDB" id="E0W1U6"/>
<dbReference type="FunFam" id="1.20.120.1080:FF:000002">
    <property type="entry name" value="Putative ATP-dependent RNA helicase DHX36"/>
    <property type="match status" value="1"/>
</dbReference>
<reference evidence="9" key="3">
    <citation type="submission" date="2021-02" db="UniProtKB">
        <authorList>
            <consortium name="EnsemblMetazoa"/>
        </authorList>
    </citation>
    <scope>IDENTIFICATION</scope>
    <source>
        <strain evidence="9">USDA</strain>
    </source>
</reference>
<dbReference type="CDD" id="cd18791">
    <property type="entry name" value="SF2_C_RHA"/>
    <property type="match status" value="1"/>
</dbReference>
<dbReference type="Pfam" id="PF21010">
    <property type="entry name" value="HA2_C"/>
    <property type="match status" value="1"/>
</dbReference>
<dbReference type="OrthoDB" id="5600252at2759"/>
<dbReference type="RefSeq" id="XP_002432278.1">
    <property type="nucleotide sequence ID" value="XM_002432233.1"/>
</dbReference>
<sequence>MSKSKSYFYKKGVNCNKPFKSAREQNSNANLFGEKSNRRGESFPSKQERPDKPPPGLKGKEIGLWYRDRQRSKDEKPLSIVLNASKLDEIEEVLYKVGTLKEDVKFHKDFQQRFLEKINVTFEEKLNQSDIVKFKSDPELDEELYEEINKKKGHSKHFQKMLDFRQRLPSFKKRKELVDLIENNQMIVISGETGCGKTTQVVQFVLDDYIFKKKGSLCNIVCTQPRRISAISVAERVALERDEKIGESVGYIIRLESEVPKRKSGSITYVTTGVLVQMLQSDPALKTHSRPDLKVVLMSATLNADRFSEYFGGIPRIEIPGFTYPVEEIYLENILTKMKFQFPISRKKLDPVFSNYVIPYINNLEKSNEFPRAVTNILRNPESESLNVQFIAQVIEFICNTEPEGAILVFVPGLAQIQDLNKLLNSKTYGSRRNLIIPMHSILPTVNQKQAFQRPPPGVRKIILATSIAETSITIDDVVYVVDCGRLKAKGFDLKKNVMTLEPEWETLANARQRRGRAGRIQPGKCYKLFTRAREETFEPFPIPEMQRTRLEEVILHAKTLQLGRIRPFLEKLMDPPDAEAINLSLKMLLTINALDNEERLTPLGYHLAKLPMDPQTGKMILMGALFSCLDPILSIAACLNYKDPFIFLLGSEYKVHEKRFKFSRGEKSDHFMLSEAFREWEEAEYGGFGLNFAYENYLSNHNLHLLRSMKRQFARHLQKMNFIISDDPKHPTSNYNSHNVSLIKALVCSGLYPNVAMIKKVVKKKTEGVSRVVWKTADHPKVEIHVKSLLEKVKHFESPFLVYFEKIKSSSIFLHDATMVYPMALLFFGERLNIIQENNGYSVRVDDMIKFICFKKTASLVQKLRTQLLLLLESAISNPGVVDWEKESQTTVILRAIVKLITSEDQTSLEAFNVDFE</sequence>